<evidence type="ECO:0000313" key="2">
    <source>
        <dbReference type="Proteomes" id="UP000256269"/>
    </source>
</evidence>
<reference evidence="1 2" key="1">
    <citation type="submission" date="2018-08" db="EMBL/GenBank/DDBJ databases">
        <title>Genomic Encyclopedia of Archaeal and Bacterial Type Strains, Phase II (KMG-II): from individual species to whole genera.</title>
        <authorList>
            <person name="Goeker M."/>
        </authorList>
    </citation>
    <scope>NUCLEOTIDE SEQUENCE [LARGE SCALE GENOMIC DNA]</scope>
    <source>
        <strain evidence="1 2">DSM 45791</strain>
    </source>
</reference>
<keyword evidence="2" id="KW-1185">Reference proteome</keyword>
<evidence type="ECO:0000313" key="1">
    <source>
        <dbReference type="EMBL" id="REH43623.1"/>
    </source>
</evidence>
<dbReference type="AlphaFoldDB" id="A0A3E0HEN4"/>
<name>A0A3E0HEN4_9PSEU</name>
<dbReference type="Proteomes" id="UP000256269">
    <property type="component" value="Unassembled WGS sequence"/>
</dbReference>
<comment type="caution">
    <text evidence="1">The sequence shown here is derived from an EMBL/GenBank/DDBJ whole genome shotgun (WGS) entry which is preliminary data.</text>
</comment>
<sequence>MTRHPAPRTFLDWAMDQAAVRYGDAGVSRFIPLVPAPGGTVMPWLSAPRQMVRTLPARLDVAVDAFGYDHAGQPAVLAPARPLVRITEARKADFRSYRMFFGRRYEFALHTAAAGARWTPARCR</sequence>
<organism evidence="1 2">
    <name type="scientific">Kutzneria buriramensis</name>
    <dbReference type="NCBI Taxonomy" id="1045776"/>
    <lineage>
        <taxon>Bacteria</taxon>
        <taxon>Bacillati</taxon>
        <taxon>Actinomycetota</taxon>
        <taxon>Actinomycetes</taxon>
        <taxon>Pseudonocardiales</taxon>
        <taxon>Pseudonocardiaceae</taxon>
        <taxon>Kutzneria</taxon>
    </lineage>
</organism>
<dbReference type="EMBL" id="QUNO01000009">
    <property type="protein sequence ID" value="REH43623.1"/>
    <property type="molecule type" value="Genomic_DNA"/>
</dbReference>
<accession>A0A3E0HEN4</accession>
<dbReference type="RefSeq" id="WP_147328636.1">
    <property type="nucleotide sequence ID" value="NZ_CP144375.1"/>
</dbReference>
<protein>
    <submittedName>
        <fullName evidence="1">Uncharacterized protein</fullName>
    </submittedName>
</protein>
<proteinExistence type="predicted"/>
<gene>
    <name evidence="1" type="ORF">BCF44_109166</name>
</gene>